<dbReference type="GO" id="GO:0004674">
    <property type="term" value="F:protein serine/threonine kinase activity"/>
    <property type="evidence" value="ECO:0007669"/>
    <property type="project" value="UniProtKB-KW"/>
</dbReference>
<evidence type="ECO:0000256" key="2">
    <source>
        <dbReference type="ARBA" id="ARBA00022527"/>
    </source>
</evidence>
<accession>A0A2H6KAW0</accession>
<keyword evidence="4" id="KW-0547">Nucleotide-binding</keyword>
<dbReference type="GeneID" id="39873869"/>
<dbReference type="Gene3D" id="1.10.510.10">
    <property type="entry name" value="Transferase(Phosphotransferase) domain 1"/>
    <property type="match status" value="1"/>
</dbReference>
<keyword evidence="5 10" id="KW-0418">Kinase</keyword>
<organism evidence="10 11">
    <name type="scientific">Babesia ovata</name>
    <dbReference type="NCBI Taxonomy" id="189622"/>
    <lineage>
        <taxon>Eukaryota</taxon>
        <taxon>Sar</taxon>
        <taxon>Alveolata</taxon>
        <taxon>Apicomplexa</taxon>
        <taxon>Aconoidasida</taxon>
        <taxon>Piroplasmida</taxon>
        <taxon>Babesiidae</taxon>
        <taxon>Babesia</taxon>
    </lineage>
</organism>
<dbReference type="AlphaFoldDB" id="A0A2H6KAW0"/>
<keyword evidence="6" id="KW-0067">ATP-binding</keyword>
<dbReference type="InterPro" id="IPR011009">
    <property type="entry name" value="Kinase-like_dom_sf"/>
</dbReference>
<evidence type="ECO:0000256" key="7">
    <source>
        <dbReference type="ARBA" id="ARBA00047899"/>
    </source>
</evidence>
<keyword evidence="11" id="KW-1185">Reference proteome</keyword>
<keyword evidence="2" id="KW-0723">Serine/threonine-protein kinase</keyword>
<evidence type="ECO:0000256" key="1">
    <source>
        <dbReference type="ARBA" id="ARBA00012513"/>
    </source>
</evidence>
<evidence type="ECO:0000256" key="4">
    <source>
        <dbReference type="ARBA" id="ARBA00022741"/>
    </source>
</evidence>
<dbReference type="InterPro" id="IPR008271">
    <property type="entry name" value="Ser/Thr_kinase_AS"/>
</dbReference>
<dbReference type="PROSITE" id="PS50011">
    <property type="entry name" value="PROTEIN_KINASE_DOM"/>
    <property type="match status" value="1"/>
</dbReference>
<evidence type="ECO:0000256" key="3">
    <source>
        <dbReference type="ARBA" id="ARBA00022679"/>
    </source>
</evidence>
<evidence type="ECO:0000313" key="11">
    <source>
        <dbReference type="Proteomes" id="UP000236319"/>
    </source>
</evidence>
<evidence type="ECO:0000256" key="6">
    <source>
        <dbReference type="ARBA" id="ARBA00022840"/>
    </source>
</evidence>
<dbReference type="PROSITE" id="PS00108">
    <property type="entry name" value="PROTEIN_KINASE_ST"/>
    <property type="match status" value="1"/>
</dbReference>
<evidence type="ECO:0000313" key="10">
    <source>
        <dbReference type="EMBL" id="GBE60099.1"/>
    </source>
</evidence>
<evidence type="ECO:0000259" key="9">
    <source>
        <dbReference type="PROSITE" id="PS50011"/>
    </source>
</evidence>
<feature type="domain" description="Protein kinase" evidence="9">
    <location>
        <begin position="139"/>
        <end position="474"/>
    </location>
</feature>
<comment type="catalytic activity">
    <reaction evidence="8">
        <text>L-seryl-[protein] + ATP = O-phospho-L-seryl-[protein] + ADP + H(+)</text>
        <dbReference type="Rhea" id="RHEA:17989"/>
        <dbReference type="Rhea" id="RHEA-COMP:9863"/>
        <dbReference type="Rhea" id="RHEA-COMP:11604"/>
        <dbReference type="ChEBI" id="CHEBI:15378"/>
        <dbReference type="ChEBI" id="CHEBI:29999"/>
        <dbReference type="ChEBI" id="CHEBI:30616"/>
        <dbReference type="ChEBI" id="CHEBI:83421"/>
        <dbReference type="ChEBI" id="CHEBI:456216"/>
        <dbReference type="EC" id="2.7.11.1"/>
    </reaction>
</comment>
<dbReference type="GO" id="GO:0005524">
    <property type="term" value="F:ATP binding"/>
    <property type="evidence" value="ECO:0007669"/>
    <property type="project" value="UniProtKB-KW"/>
</dbReference>
<dbReference type="SUPFAM" id="SSF56112">
    <property type="entry name" value="Protein kinase-like (PK-like)"/>
    <property type="match status" value="1"/>
</dbReference>
<dbReference type="InterPro" id="IPR000719">
    <property type="entry name" value="Prot_kinase_dom"/>
</dbReference>
<sequence length="488" mass="53862">MHGEDALMNEEVAPFPCTTPLMRLTACCDMPLTAAALVHTQGAMDVCDGNAVVRRAGKDVDTALEHMTTRSTIGSIDDMGGACRDGSALRDDEGAILLPFDCIENHGITQLVAEFGRRDYGYCGEAMPKFSNPTHCTFHHVRSAMGHLCFAKVVDLRTCREWQSNSHAIERAEIAQYLSYYSVHNEQSAEAYKESFGTGPRASCNTLRPLSNDGAESDSPPEVMAGCATSLMSNLDSAQTVNGQKTQLGTFSDRTLGKAHIVCQYDWFLTGDQKLITVYENCDGGDLHTLIARARSNGPVHFDEQFITDVFTQICMGVEYFHARNIVHGDIKASNIFFKDGGRPFVKVGDYDTCHVDGVHMPYPGTFMYTAPELIANPRAATSFESDVWALGCLFYELLTLSHPFASPCTVQSMKETFRNFQVHIEKLMASVPGSYSLIMRNMLVAMLNVNPMKRPTVGQLLSILCSMEPQPVIKCQPRIPRSTFNCH</sequence>
<dbReference type="PANTHER" id="PTHR44899">
    <property type="entry name" value="CAMK FAMILY PROTEIN KINASE"/>
    <property type="match status" value="1"/>
</dbReference>
<dbReference type="RefSeq" id="XP_028866342.1">
    <property type="nucleotide sequence ID" value="XM_029010509.1"/>
</dbReference>
<dbReference type="VEuPathDB" id="PiroplasmaDB:BOVATA_015920"/>
<dbReference type="OrthoDB" id="248923at2759"/>
<gene>
    <name evidence="10" type="ORF">BOVATA_015920</name>
</gene>
<dbReference type="EC" id="2.7.11.1" evidence="1"/>
<proteinExistence type="predicted"/>
<dbReference type="EMBL" id="BDSA01000002">
    <property type="protein sequence ID" value="GBE60099.1"/>
    <property type="molecule type" value="Genomic_DNA"/>
</dbReference>
<evidence type="ECO:0000256" key="5">
    <source>
        <dbReference type="ARBA" id="ARBA00022777"/>
    </source>
</evidence>
<comment type="catalytic activity">
    <reaction evidence="7">
        <text>L-threonyl-[protein] + ATP = O-phospho-L-threonyl-[protein] + ADP + H(+)</text>
        <dbReference type="Rhea" id="RHEA:46608"/>
        <dbReference type="Rhea" id="RHEA-COMP:11060"/>
        <dbReference type="Rhea" id="RHEA-COMP:11605"/>
        <dbReference type="ChEBI" id="CHEBI:15378"/>
        <dbReference type="ChEBI" id="CHEBI:30013"/>
        <dbReference type="ChEBI" id="CHEBI:30616"/>
        <dbReference type="ChEBI" id="CHEBI:61977"/>
        <dbReference type="ChEBI" id="CHEBI:456216"/>
        <dbReference type="EC" id="2.7.11.1"/>
    </reaction>
</comment>
<comment type="caution">
    <text evidence="10">The sequence shown here is derived from an EMBL/GenBank/DDBJ whole genome shotgun (WGS) entry which is preliminary data.</text>
</comment>
<dbReference type="Pfam" id="PF00069">
    <property type="entry name" value="Pkinase"/>
    <property type="match status" value="1"/>
</dbReference>
<reference evidence="10 11" key="1">
    <citation type="journal article" date="2017" name="BMC Genomics">
        <title>Whole-genome assembly of Babesia ovata and comparative genomics between closely related pathogens.</title>
        <authorList>
            <person name="Yamagishi J."/>
            <person name="Asada M."/>
            <person name="Hakimi H."/>
            <person name="Tanaka T.Q."/>
            <person name="Sugimoto C."/>
            <person name="Kawazu S."/>
        </authorList>
    </citation>
    <scope>NUCLEOTIDE SEQUENCE [LARGE SCALE GENOMIC DNA]</scope>
    <source>
        <strain evidence="10 11">Miyake</strain>
    </source>
</reference>
<dbReference type="SMART" id="SM00220">
    <property type="entry name" value="S_TKc"/>
    <property type="match status" value="1"/>
</dbReference>
<dbReference type="PANTHER" id="PTHR44899:SF3">
    <property type="entry name" value="SERINE_THREONINE-PROTEIN KINASE NEK1"/>
    <property type="match status" value="1"/>
</dbReference>
<protein>
    <recommendedName>
        <fullName evidence="1">non-specific serine/threonine protein kinase</fullName>
        <ecNumber evidence="1">2.7.11.1</ecNumber>
    </recommendedName>
</protein>
<keyword evidence="3" id="KW-0808">Transferase</keyword>
<dbReference type="InterPro" id="IPR051131">
    <property type="entry name" value="NEK_Ser/Thr_kinase_NIMA"/>
</dbReference>
<dbReference type="Proteomes" id="UP000236319">
    <property type="component" value="Unassembled WGS sequence"/>
</dbReference>
<evidence type="ECO:0000256" key="8">
    <source>
        <dbReference type="ARBA" id="ARBA00048679"/>
    </source>
</evidence>
<name>A0A2H6KAW0_9APIC</name>